<evidence type="ECO:0000259" key="1">
    <source>
        <dbReference type="Pfam" id="PF14394"/>
    </source>
</evidence>
<name>A0A1M6WWS7_9BACT</name>
<dbReference type="Pfam" id="PF14394">
    <property type="entry name" value="DUF4423"/>
    <property type="match status" value="1"/>
</dbReference>
<accession>A0A1M6WWS7</accession>
<dbReference type="InterPro" id="IPR011873">
    <property type="entry name" value="CHP02147"/>
</dbReference>
<gene>
    <name evidence="2" type="ORF">SAMN05720469_12730</name>
</gene>
<dbReference type="InterPro" id="IPR025537">
    <property type="entry name" value="DUF4423"/>
</dbReference>
<dbReference type="RefSeq" id="WP_073305411.1">
    <property type="nucleotide sequence ID" value="NZ_FRAW01000027.1"/>
</dbReference>
<dbReference type="NCBIfam" id="TIGR02147">
    <property type="entry name" value="Fsuc_second"/>
    <property type="match status" value="1"/>
</dbReference>
<feature type="domain" description="DUF4423" evidence="1">
    <location>
        <begin position="110"/>
        <end position="267"/>
    </location>
</feature>
<reference evidence="3" key="1">
    <citation type="submission" date="2016-11" db="EMBL/GenBank/DDBJ databases">
        <authorList>
            <person name="Varghese N."/>
            <person name="Submissions S."/>
        </authorList>
    </citation>
    <scope>NUCLEOTIDE SEQUENCE [LARGE SCALE GENOMIC DNA]</scope>
    <source>
        <strain evidence="3">UWOS</strain>
    </source>
</reference>
<evidence type="ECO:0000313" key="2">
    <source>
        <dbReference type="EMBL" id="SHK98005.1"/>
    </source>
</evidence>
<dbReference type="AlphaFoldDB" id="A0A1M6WWS7"/>
<protein>
    <submittedName>
        <fullName evidence="2">TIGR02147 family protein</fullName>
    </submittedName>
</protein>
<organism evidence="2 3">
    <name type="scientific">Fibrobacter intestinalis</name>
    <dbReference type="NCBI Taxonomy" id="28122"/>
    <lineage>
        <taxon>Bacteria</taxon>
        <taxon>Pseudomonadati</taxon>
        <taxon>Fibrobacterota</taxon>
        <taxon>Fibrobacteria</taxon>
        <taxon>Fibrobacterales</taxon>
        <taxon>Fibrobacteraceae</taxon>
        <taxon>Fibrobacter</taxon>
    </lineage>
</organism>
<sequence>METIFYYDNYRDFLRDSHDVKNRACFSWRAISHRAKINNPNFLRQVMLGGKNLSLKTIEPVGKALGLRGEELAYWFELVNYCQSEPGENRERLRLELAKMKGSIRPVQISSGLAEYYGRWYIPVIRELIALYDFRDDFELLGLSLVPPILEREARYAVQVLEKFHFIVKDEKGKWVQTEKALRSGTSCERSCLLRYHQWMLEKAAQSLTHCDKEERLVSGMTMGVSKDCYQMILAEFKKFKNCVAALVQNDSQSDRVMNLSMQIFPVGIVGGKGK</sequence>
<keyword evidence="3" id="KW-1185">Reference proteome</keyword>
<evidence type="ECO:0000313" key="3">
    <source>
        <dbReference type="Proteomes" id="UP000184275"/>
    </source>
</evidence>
<proteinExistence type="predicted"/>
<dbReference type="Proteomes" id="UP000184275">
    <property type="component" value="Unassembled WGS sequence"/>
</dbReference>
<dbReference type="EMBL" id="FRAW01000027">
    <property type="protein sequence ID" value="SHK98005.1"/>
    <property type="molecule type" value="Genomic_DNA"/>
</dbReference>